<keyword evidence="6 7" id="KW-0472">Membrane</keyword>
<evidence type="ECO:0000259" key="9">
    <source>
        <dbReference type="PROSITE" id="PS50929"/>
    </source>
</evidence>
<organism evidence="10 11">
    <name type="scientific">Aquimarina hainanensis</name>
    <dbReference type="NCBI Taxonomy" id="1578017"/>
    <lineage>
        <taxon>Bacteria</taxon>
        <taxon>Pseudomonadati</taxon>
        <taxon>Bacteroidota</taxon>
        <taxon>Flavobacteriia</taxon>
        <taxon>Flavobacteriales</taxon>
        <taxon>Flavobacteriaceae</taxon>
        <taxon>Aquimarina</taxon>
    </lineage>
</organism>
<sequence length="551" mass="62947">MKLIKFLFQNSSTVKIGALFILGSCTGVISTSIIYLINDFIDDVQSVTIENSILYFSLIILYVAVSVAFFRGLIKISERMIKEIKEKIFQKILNSDYLNLMKHKDLVYTTLSSDINLIAESLIHMVYIVVSLSTIICCFIYMSILSWKLLLATILVFLSAVLVFALILRVAHPKLKKSRDIQDDIISVLNEILNGYKELLMYPLKRRALKEMTHKYLDDSYDNRVSAYSGLSVAGILGESFSFVFLGVLLLFFPIYFPEERGVVINFALTFLFVLKPIEVLSSLIGNLSNAEISTQKISKILTSFVVNKKEETKQLSSVVNFDTISIKELTYEYDSDSSFKIGPIDIDIKKNEIIFIHGGNGSGKTTFVNTLLGIYSPKNINVTILDRLYKTIEWSNLSKSLFAPVFSDFHLFEKNYGIQKNKENKVSNLLKLFEIDHKVVYDDAVGFSTIDLSLGQRKRLALIYAILEDRPILVLDEWAADQDPVFRKKFYLEILPFLVKNEDKTIIAITHDDSYYEYCDNLYKMDYGSLKINKGFPKTEETTLFNLEES</sequence>
<dbReference type="PROSITE" id="PS50929">
    <property type="entry name" value="ABC_TM1F"/>
    <property type="match status" value="1"/>
</dbReference>
<evidence type="ECO:0000256" key="4">
    <source>
        <dbReference type="ARBA" id="ARBA00022840"/>
    </source>
</evidence>
<dbReference type="SUPFAM" id="SSF52540">
    <property type="entry name" value="P-loop containing nucleoside triphosphate hydrolases"/>
    <property type="match status" value="1"/>
</dbReference>
<feature type="domain" description="ABC transporter" evidence="8">
    <location>
        <begin position="325"/>
        <end position="550"/>
    </location>
</feature>
<dbReference type="InterPro" id="IPR003439">
    <property type="entry name" value="ABC_transporter-like_ATP-bd"/>
</dbReference>
<comment type="subcellular location">
    <subcellularLocation>
        <location evidence="1">Cell membrane</location>
        <topology evidence="1">Multi-pass membrane protein</topology>
    </subcellularLocation>
</comment>
<dbReference type="InterPro" id="IPR011527">
    <property type="entry name" value="ABC1_TM_dom"/>
</dbReference>
<dbReference type="GO" id="GO:0005524">
    <property type="term" value="F:ATP binding"/>
    <property type="evidence" value="ECO:0007669"/>
    <property type="project" value="UniProtKB-KW"/>
</dbReference>
<feature type="domain" description="ABC transmembrane type-1" evidence="9">
    <location>
        <begin position="16"/>
        <end position="290"/>
    </location>
</feature>
<feature type="transmembrane region" description="Helical" evidence="7">
    <location>
        <begin position="12"/>
        <end position="37"/>
    </location>
</feature>
<dbReference type="PANTHER" id="PTHR24221">
    <property type="entry name" value="ATP-BINDING CASSETTE SUB-FAMILY B"/>
    <property type="match status" value="1"/>
</dbReference>
<keyword evidence="11" id="KW-1185">Reference proteome</keyword>
<dbReference type="PANTHER" id="PTHR24221:SF654">
    <property type="entry name" value="ATP-BINDING CASSETTE SUB-FAMILY B MEMBER 6"/>
    <property type="match status" value="1"/>
</dbReference>
<gene>
    <name evidence="10" type="ORF">ACFSTE_08190</name>
</gene>
<dbReference type="Pfam" id="PF00664">
    <property type="entry name" value="ABC_membrane"/>
    <property type="match status" value="1"/>
</dbReference>
<dbReference type="InterPro" id="IPR036640">
    <property type="entry name" value="ABC1_TM_sf"/>
</dbReference>
<feature type="transmembrane region" description="Helical" evidence="7">
    <location>
        <begin position="53"/>
        <end position="74"/>
    </location>
</feature>
<evidence type="ECO:0000256" key="2">
    <source>
        <dbReference type="ARBA" id="ARBA00022692"/>
    </source>
</evidence>
<keyword evidence="4 10" id="KW-0067">ATP-binding</keyword>
<keyword evidence="5 7" id="KW-1133">Transmembrane helix</keyword>
<dbReference type="InterPro" id="IPR039421">
    <property type="entry name" value="Type_1_exporter"/>
</dbReference>
<keyword evidence="2 7" id="KW-0812">Transmembrane</keyword>
<name>A0ABW5N5A2_9FLAO</name>
<evidence type="ECO:0000256" key="5">
    <source>
        <dbReference type="ARBA" id="ARBA00022989"/>
    </source>
</evidence>
<reference evidence="11" key="1">
    <citation type="journal article" date="2019" name="Int. J. Syst. Evol. Microbiol.">
        <title>The Global Catalogue of Microorganisms (GCM) 10K type strain sequencing project: providing services to taxonomists for standard genome sequencing and annotation.</title>
        <authorList>
            <consortium name="The Broad Institute Genomics Platform"/>
            <consortium name="The Broad Institute Genome Sequencing Center for Infectious Disease"/>
            <person name="Wu L."/>
            <person name="Ma J."/>
        </authorList>
    </citation>
    <scope>NUCLEOTIDE SEQUENCE [LARGE SCALE GENOMIC DNA]</scope>
    <source>
        <strain evidence="11">KCTC 42423</strain>
    </source>
</reference>
<evidence type="ECO:0000259" key="8">
    <source>
        <dbReference type="PROSITE" id="PS50893"/>
    </source>
</evidence>
<feature type="transmembrane region" description="Helical" evidence="7">
    <location>
        <begin position="150"/>
        <end position="171"/>
    </location>
</feature>
<dbReference type="Gene3D" id="3.40.50.300">
    <property type="entry name" value="P-loop containing nucleotide triphosphate hydrolases"/>
    <property type="match status" value="1"/>
</dbReference>
<evidence type="ECO:0000313" key="10">
    <source>
        <dbReference type="EMBL" id="MFD2590810.1"/>
    </source>
</evidence>
<dbReference type="InterPro" id="IPR027417">
    <property type="entry name" value="P-loop_NTPase"/>
</dbReference>
<evidence type="ECO:0000256" key="3">
    <source>
        <dbReference type="ARBA" id="ARBA00022741"/>
    </source>
</evidence>
<evidence type="ECO:0000256" key="7">
    <source>
        <dbReference type="SAM" id="Phobius"/>
    </source>
</evidence>
<proteinExistence type="predicted"/>
<dbReference type="InterPro" id="IPR003593">
    <property type="entry name" value="AAA+_ATPase"/>
</dbReference>
<comment type="caution">
    <text evidence="10">The sequence shown here is derived from an EMBL/GenBank/DDBJ whole genome shotgun (WGS) entry which is preliminary data.</text>
</comment>
<dbReference type="PROSITE" id="PS50893">
    <property type="entry name" value="ABC_TRANSPORTER_2"/>
    <property type="match status" value="1"/>
</dbReference>
<feature type="transmembrane region" description="Helical" evidence="7">
    <location>
        <begin position="122"/>
        <end position="144"/>
    </location>
</feature>
<dbReference type="EMBL" id="JBHULX010000005">
    <property type="protein sequence ID" value="MFD2590810.1"/>
    <property type="molecule type" value="Genomic_DNA"/>
</dbReference>
<evidence type="ECO:0000256" key="1">
    <source>
        <dbReference type="ARBA" id="ARBA00004651"/>
    </source>
</evidence>
<accession>A0ABW5N5A2</accession>
<protein>
    <submittedName>
        <fullName evidence="10">ATP-binding cassette domain-containing protein</fullName>
    </submittedName>
</protein>
<evidence type="ECO:0000313" key="11">
    <source>
        <dbReference type="Proteomes" id="UP001597459"/>
    </source>
</evidence>
<keyword evidence="3" id="KW-0547">Nucleotide-binding</keyword>
<evidence type="ECO:0000256" key="6">
    <source>
        <dbReference type="ARBA" id="ARBA00023136"/>
    </source>
</evidence>
<dbReference type="Proteomes" id="UP001597459">
    <property type="component" value="Unassembled WGS sequence"/>
</dbReference>
<dbReference type="Pfam" id="PF00005">
    <property type="entry name" value="ABC_tran"/>
    <property type="match status" value="1"/>
</dbReference>
<feature type="transmembrane region" description="Helical" evidence="7">
    <location>
        <begin position="233"/>
        <end position="257"/>
    </location>
</feature>
<dbReference type="RefSeq" id="WP_176027716.1">
    <property type="nucleotide sequence ID" value="NZ_JBHSJV010000001.1"/>
</dbReference>
<dbReference type="Gene3D" id="1.20.1560.10">
    <property type="entry name" value="ABC transporter type 1, transmembrane domain"/>
    <property type="match status" value="1"/>
</dbReference>
<dbReference type="SUPFAM" id="SSF90123">
    <property type="entry name" value="ABC transporter transmembrane region"/>
    <property type="match status" value="1"/>
</dbReference>
<dbReference type="SMART" id="SM00382">
    <property type="entry name" value="AAA"/>
    <property type="match status" value="1"/>
</dbReference>